<feature type="region of interest" description="Disordered" evidence="1">
    <location>
        <begin position="216"/>
        <end position="281"/>
    </location>
</feature>
<evidence type="ECO:0000256" key="1">
    <source>
        <dbReference type="SAM" id="MobiDB-lite"/>
    </source>
</evidence>
<comment type="caution">
    <text evidence="2">The sequence shown here is derived from an EMBL/GenBank/DDBJ whole genome shotgun (WGS) entry which is preliminary data.</text>
</comment>
<sequence>MPVTDPHENCLWCLSSDHEVEVCGSCQCMNPKALKKREAKLFLAKSKKKERHHHRGSSSKSLKSHRRHRDSRRRHDSRRRSSKDRSRLRSPSAQRRTTWEVSPTVTPPPWTTPTSPTSLSVFEVEPHQDPAVSPAQTEMPEPTPTSPQVPAAQGYPAFPALGTDPDAFLNAMFNIFATMAPGGGQSGPSSPLAYNLGVPAPYRPMPFMPFLPTGSAGSAPVPMASPRRPVTPMTSAAPAPMSSPQLPSTLKKPTAQMDPALDESEGRRRSRSSASADALSTPRIKARLRSRRFALRLLEEQEYEKQLLEEGEIVEPLEALQGLDTASGLDTSPEWDLASPGEYTEEAASFHSVVRKAADFLDLPFQLLI</sequence>
<protein>
    <submittedName>
        <fullName evidence="2">Uncharacterized protein</fullName>
    </submittedName>
</protein>
<dbReference type="EMBL" id="JANPWB010000007">
    <property type="protein sequence ID" value="KAJ1168747.1"/>
    <property type="molecule type" value="Genomic_DNA"/>
</dbReference>
<keyword evidence="3" id="KW-1185">Reference proteome</keyword>
<proteinExistence type="predicted"/>
<accession>A0AAV7SX95</accession>
<name>A0AAV7SX95_PLEWA</name>
<feature type="region of interest" description="Disordered" evidence="1">
    <location>
        <begin position="39"/>
        <end position="149"/>
    </location>
</feature>
<reference evidence="2" key="1">
    <citation type="journal article" date="2022" name="bioRxiv">
        <title>Sequencing and chromosome-scale assembly of the giantPleurodeles waltlgenome.</title>
        <authorList>
            <person name="Brown T."/>
            <person name="Elewa A."/>
            <person name="Iarovenko S."/>
            <person name="Subramanian E."/>
            <person name="Araus A.J."/>
            <person name="Petzold A."/>
            <person name="Susuki M."/>
            <person name="Suzuki K.-i.T."/>
            <person name="Hayashi T."/>
            <person name="Toyoda A."/>
            <person name="Oliveira C."/>
            <person name="Osipova E."/>
            <person name="Leigh N.D."/>
            <person name="Simon A."/>
            <person name="Yun M.H."/>
        </authorList>
    </citation>
    <scope>NUCLEOTIDE SEQUENCE</scope>
    <source>
        <strain evidence="2">20211129_DDA</strain>
        <tissue evidence="2">Liver</tissue>
    </source>
</reference>
<evidence type="ECO:0000313" key="2">
    <source>
        <dbReference type="EMBL" id="KAJ1168747.1"/>
    </source>
</evidence>
<dbReference type="Proteomes" id="UP001066276">
    <property type="component" value="Chromosome 4_1"/>
</dbReference>
<evidence type="ECO:0000313" key="3">
    <source>
        <dbReference type="Proteomes" id="UP001066276"/>
    </source>
</evidence>
<dbReference type="AlphaFoldDB" id="A0AAV7SX95"/>
<gene>
    <name evidence="2" type="ORF">NDU88_000661</name>
</gene>
<organism evidence="2 3">
    <name type="scientific">Pleurodeles waltl</name>
    <name type="common">Iberian ribbed newt</name>
    <dbReference type="NCBI Taxonomy" id="8319"/>
    <lineage>
        <taxon>Eukaryota</taxon>
        <taxon>Metazoa</taxon>
        <taxon>Chordata</taxon>
        <taxon>Craniata</taxon>
        <taxon>Vertebrata</taxon>
        <taxon>Euteleostomi</taxon>
        <taxon>Amphibia</taxon>
        <taxon>Batrachia</taxon>
        <taxon>Caudata</taxon>
        <taxon>Salamandroidea</taxon>
        <taxon>Salamandridae</taxon>
        <taxon>Pleurodelinae</taxon>
        <taxon>Pleurodeles</taxon>
    </lineage>
</organism>
<feature type="compositionally biased region" description="Basic residues" evidence="1">
    <location>
        <begin position="45"/>
        <end position="88"/>
    </location>
</feature>